<dbReference type="GO" id="GO:0019948">
    <property type="term" value="F:SUMO activating enzyme activity"/>
    <property type="evidence" value="ECO:0007669"/>
    <property type="project" value="UniProtKB-UniRule"/>
</dbReference>
<dbReference type="OrthoDB" id="10255449at2759"/>
<dbReference type="InterPro" id="IPR035985">
    <property type="entry name" value="Ubiquitin-activating_enz"/>
</dbReference>
<protein>
    <recommendedName>
        <fullName evidence="8 9">Ubiquitin-activating enzyme E1-like</fullName>
    </recommendedName>
</protein>
<keyword evidence="4 9" id="KW-0547">Nucleotide-binding</keyword>
<dbReference type="PROSITE" id="PS51257">
    <property type="entry name" value="PROKAR_LIPOPROTEIN"/>
    <property type="match status" value="1"/>
</dbReference>
<dbReference type="Gene3D" id="3.10.290.20">
    <property type="entry name" value="Ubiquitin-like 2 activating enzyme e1b. Chain: B, domain 3"/>
    <property type="match status" value="1"/>
</dbReference>
<dbReference type="Proteomes" id="UP000799302">
    <property type="component" value="Unassembled WGS sequence"/>
</dbReference>
<evidence type="ECO:0000313" key="18">
    <source>
        <dbReference type="Proteomes" id="UP000799302"/>
    </source>
</evidence>
<evidence type="ECO:0000256" key="13">
    <source>
        <dbReference type="PROSITE-ProRule" id="PRU10132"/>
    </source>
</evidence>
<comment type="pathway">
    <text evidence="1 9">Protein modification; protein sumoylation.</text>
</comment>
<feature type="binding site" evidence="11">
    <location>
        <position position="53"/>
    </location>
    <ligand>
        <name>ATP</name>
        <dbReference type="ChEBI" id="CHEBI:30616"/>
    </ligand>
</feature>
<evidence type="ECO:0000256" key="12">
    <source>
        <dbReference type="PIRSR" id="PIRSR039133-3"/>
    </source>
</evidence>
<dbReference type="SUPFAM" id="SSF69572">
    <property type="entry name" value="Activating enzymes of the ubiquitin-like proteins"/>
    <property type="match status" value="1"/>
</dbReference>
<dbReference type="GO" id="GO:0005737">
    <property type="term" value="C:cytoplasm"/>
    <property type="evidence" value="ECO:0007669"/>
    <property type="project" value="TreeGrafter"/>
</dbReference>
<name>A0A6A6U785_9PEZI</name>
<dbReference type="InterPro" id="IPR042449">
    <property type="entry name" value="Ub-E1_IAD_1"/>
</dbReference>
<evidence type="ECO:0000313" key="17">
    <source>
        <dbReference type="EMBL" id="KAF2668032.1"/>
    </source>
</evidence>
<proteinExistence type="inferred from homology"/>
<dbReference type="GO" id="GO:0031510">
    <property type="term" value="C:SUMO activating enzyme complex"/>
    <property type="evidence" value="ECO:0007669"/>
    <property type="project" value="UniProtKB-UniRule"/>
</dbReference>
<dbReference type="PANTHER" id="PTHR10953">
    <property type="entry name" value="UBIQUITIN-ACTIVATING ENZYME E1"/>
    <property type="match status" value="1"/>
</dbReference>
<evidence type="ECO:0000256" key="9">
    <source>
        <dbReference type="PIRNR" id="PIRNR039133"/>
    </source>
</evidence>
<dbReference type="GO" id="GO:0046872">
    <property type="term" value="F:metal ion binding"/>
    <property type="evidence" value="ECO:0007669"/>
    <property type="project" value="UniProtKB-KW"/>
</dbReference>
<feature type="binding site" evidence="12">
    <location>
        <position position="163"/>
    </location>
    <ligand>
        <name>Zn(2+)</name>
        <dbReference type="ChEBI" id="CHEBI:29105"/>
    </ligand>
</feature>
<evidence type="ECO:0000256" key="2">
    <source>
        <dbReference type="ARBA" id="ARBA00005673"/>
    </source>
</evidence>
<evidence type="ECO:0000256" key="3">
    <source>
        <dbReference type="ARBA" id="ARBA00022723"/>
    </source>
</evidence>
<feature type="compositionally biased region" description="Polar residues" evidence="14">
    <location>
        <begin position="541"/>
        <end position="551"/>
    </location>
</feature>
<dbReference type="EMBL" id="MU004237">
    <property type="protein sequence ID" value="KAF2668032.1"/>
    <property type="molecule type" value="Genomic_DNA"/>
</dbReference>
<evidence type="ECO:0000256" key="10">
    <source>
        <dbReference type="PIRSR" id="PIRSR039133-1"/>
    </source>
</evidence>
<evidence type="ECO:0000256" key="4">
    <source>
        <dbReference type="ARBA" id="ARBA00022741"/>
    </source>
</evidence>
<feature type="binding site" evidence="12">
    <location>
        <position position="429"/>
    </location>
    <ligand>
        <name>Zn(2+)</name>
        <dbReference type="ChEBI" id="CHEBI:29105"/>
    </ligand>
</feature>
<evidence type="ECO:0000256" key="5">
    <source>
        <dbReference type="ARBA" id="ARBA00022786"/>
    </source>
</evidence>
<feature type="binding site" evidence="11">
    <location>
        <begin position="29"/>
        <end position="34"/>
    </location>
    <ligand>
        <name>ATP</name>
        <dbReference type="ChEBI" id="CHEBI:30616"/>
    </ligand>
</feature>
<dbReference type="FunFam" id="3.50.50.80:FF:000004">
    <property type="entry name" value="Ubiquitin-activating enzyme E1-like"/>
    <property type="match status" value="1"/>
</dbReference>
<evidence type="ECO:0000256" key="14">
    <source>
        <dbReference type="SAM" id="MobiDB-lite"/>
    </source>
</evidence>
<reference evidence="17" key="1">
    <citation type="journal article" date="2020" name="Stud. Mycol.">
        <title>101 Dothideomycetes genomes: a test case for predicting lifestyles and emergence of pathogens.</title>
        <authorList>
            <person name="Haridas S."/>
            <person name="Albert R."/>
            <person name="Binder M."/>
            <person name="Bloem J."/>
            <person name="Labutti K."/>
            <person name="Salamov A."/>
            <person name="Andreopoulos B."/>
            <person name="Baker S."/>
            <person name="Barry K."/>
            <person name="Bills G."/>
            <person name="Bluhm B."/>
            <person name="Cannon C."/>
            <person name="Castanera R."/>
            <person name="Culley D."/>
            <person name="Daum C."/>
            <person name="Ezra D."/>
            <person name="Gonzalez J."/>
            <person name="Henrissat B."/>
            <person name="Kuo A."/>
            <person name="Liang C."/>
            <person name="Lipzen A."/>
            <person name="Lutzoni F."/>
            <person name="Magnuson J."/>
            <person name="Mondo S."/>
            <person name="Nolan M."/>
            <person name="Ohm R."/>
            <person name="Pangilinan J."/>
            <person name="Park H.-J."/>
            <person name="Ramirez L."/>
            <person name="Alfaro M."/>
            <person name="Sun H."/>
            <person name="Tritt A."/>
            <person name="Yoshinaga Y."/>
            <person name="Zwiers L.-H."/>
            <person name="Turgeon B."/>
            <person name="Goodwin S."/>
            <person name="Spatafora J."/>
            <person name="Crous P."/>
            <person name="Grigoriev I."/>
        </authorList>
    </citation>
    <scope>NUCLEOTIDE SEQUENCE</scope>
    <source>
        <strain evidence="17">CBS 115976</strain>
    </source>
</reference>
<dbReference type="Pfam" id="PF00899">
    <property type="entry name" value="ThiF"/>
    <property type="match status" value="1"/>
</dbReference>
<evidence type="ECO:0000259" key="15">
    <source>
        <dbReference type="Pfam" id="PF00899"/>
    </source>
</evidence>
<evidence type="ECO:0000256" key="1">
    <source>
        <dbReference type="ARBA" id="ARBA00004718"/>
    </source>
</evidence>
<feature type="domain" description="Ubiquitin-activating enzyme SCCH" evidence="16">
    <location>
        <begin position="289"/>
        <end position="366"/>
    </location>
</feature>
<feature type="binding site" evidence="11">
    <location>
        <begin position="61"/>
        <end position="64"/>
    </location>
    <ligand>
        <name>ATP</name>
        <dbReference type="ChEBI" id="CHEBI:30616"/>
    </ligand>
</feature>
<dbReference type="PANTHER" id="PTHR10953:SF5">
    <property type="entry name" value="SUMO-ACTIVATING ENZYME SUBUNIT 2"/>
    <property type="match status" value="1"/>
</dbReference>
<feature type="domain" description="THIF-type NAD/FAD binding fold" evidence="15">
    <location>
        <begin position="20"/>
        <end position="426"/>
    </location>
</feature>
<dbReference type="InterPro" id="IPR023318">
    <property type="entry name" value="Ub_act_enz_dom_a_sf"/>
</dbReference>
<dbReference type="Gene3D" id="1.10.10.520">
    <property type="entry name" value="Ubiquitin activating enzymes (Uba3). Chain: B, domain 2"/>
    <property type="match status" value="1"/>
</dbReference>
<evidence type="ECO:0000256" key="8">
    <source>
        <dbReference type="ARBA" id="ARBA00073512"/>
    </source>
</evidence>
<feature type="binding site" evidence="11">
    <location>
        <begin position="122"/>
        <end position="127"/>
    </location>
    <ligand>
        <name>ATP</name>
        <dbReference type="ChEBI" id="CHEBI:30616"/>
    </ligand>
</feature>
<evidence type="ECO:0000259" key="16">
    <source>
        <dbReference type="Pfam" id="PF10585"/>
    </source>
</evidence>
<accession>A0A6A6U785</accession>
<dbReference type="InterPro" id="IPR019572">
    <property type="entry name" value="UBA_E1_SCCH"/>
</dbReference>
<dbReference type="InterPro" id="IPR033127">
    <property type="entry name" value="UBQ-activ_enz_E1_Cys_AS"/>
</dbReference>
<dbReference type="Gene3D" id="3.50.50.80">
    <property type="entry name" value="Ubiquitin-activating enzyme E1, inactive adenylation domain, subdomain 1"/>
    <property type="match status" value="1"/>
</dbReference>
<feature type="binding site" evidence="12">
    <location>
        <position position="166"/>
    </location>
    <ligand>
        <name>Zn(2+)</name>
        <dbReference type="ChEBI" id="CHEBI:29105"/>
    </ligand>
</feature>
<organism evidence="17 18">
    <name type="scientific">Microthyrium microscopicum</name>
    <dbReference type="NCBI Taxonomy" id="703497"/>
    <lineage>
        <taxon>Eukaryota</taxon>
        <taxon>Fungi</taxon>
        <taxon>Dikarya</taxon>
        <taxon>Ascomycota</taxon>
        <taxon>Pezizomycotina</taxon>
        <taxon>Dothideomycetes</taxon>
        <taxon>Dothideomycetes incertae sedis</taxon>
        <taxon>Microthyriales</taxon>
        <taxon>Microthyriaceae</taxon>
        <taxon>Microthyrium</taxon>
    </lineage>
</organism>
<dbReference type="PIRSF" id="PIRSF039133">
    <property type="entry name" value="SUMO_E1B"/>
    <property type="match status" value="1"/>
</dbReference>
<feature type="region of interest" description="Disordered" evidence="14">
    <location>
        <begin position="531"/>
        <end position="567"/>
    </location>
</feature>
<dbReference type="PROSITE" id="PS00865">
    <property type="entry name" value="UBIQUITIN_ACTIVAT_2"/>
    <property type="match status" value="1"/>
</dbReference>
<keyword evidence="6 9" id="KW-0862">Zinc</keyword>
<keyword evidence="7 9" id="KW-0067">ATP-binding</keyword>
<evidence type="ECO:0000256" key="11">
    <source>
        <dbReference type="PIRSR" id="PIRSR039133-2"/>
    </source>
</evidence>
<dbReference type="GO" id="GO:0016925">
    <property type="term" value="P:protein sumoylation"/>
    <property type="evidence" value="ECO:0007669"/>
    <property type="project" value="UniProtKB-UniRule"/>
</dbReference>
<keyword evidence="3 9" id="KW-0479">Metal-binding</keyword>
<feature type="region of interest" description="Disordered" evidence="14">
    <location>
        <begin position="269"/>
        <end position="299"/>
    </location>
</feature>
<comment type="similarity">
    <text evidence="2 9">Belongs to the ubiquitin-activating E1 family.</text>
</comment>
<gene>
    <name evidence="17" type="ORF">BT63DRAFT_426870</name>
</gene>
<dbReference type="GO" id="GO:0005524">
    <property type="term" value="F:ATP binding"/>
    <property type="evidence" value="ECO:0007669"/>
    <property type="project" value="UniProtKB-UniRule"/>
</dbReference>
<dbReference type="InterPro" id="IPR000594">
    <property type="entry name" value="ThiF_NAD_FAD-bd"/>
</dbReference>
<sequence>MAIRDTYARQSLGKNLSGLVAKSKVLMVGAGGIGCELLKNLVLMNFGEIHVVDLDTIDLSNLNRQFLFRNEHIKQSKAIVAQKVASRFNPSVVIKAYHGNIKDSQFSKAWFRQFDIVFNALDNMDARRYVNTVCIALDIPLVESGTTGFRGQASVIKKGITPCYDCTERETPKSFPVCTIRSTPSQPIHCIVWAKSYLFTEIFGEGSDDVKELDYEADENDKDELDDIKKETAALQKIRKSIGTDSFAELLFQKVFTSDIETLGSIKERWSKQRPAPQPLDYQGLNADKSKSGAEEASQDQKTWTVKECFAVLQDSIRRLTDRAVSKKESLDFDKDDEDTLDFVAAAANLRSYIFGIDPKSKFDIKQMAGNIIPAIATTNAIIAGACVLQAFKVLSQEYKQAKQLAMFQSTDRMMLSHFEGPNPKCQTCSVLRTSAMIKKEATLQDLVSALQSTLGYEDLSLLANSQVLFETDDEDFEDMLPKTLIELELTSFITVQTDGKEDLVLTIEEASDADMNPVSLTSITIPDKKPEAPLAIEQPNGHTNGQSNGTSHRKRAASGDLPARPAVRVKTNDDAVIIDDEPVAVDDGPIVID</sequence>
<evidence type="ECO:0000256" key="7">
    <source>
        <dbReference type="ARBA" id="ARBA00022840"/>
    </source>
</evidence>
<evidence type="ECO:0000256" key="6">
    <source>
        <dbReference type="ARBA" id="ARBA00022833"/>
    </source>
</evidence>
<dbReference type="InterPro" id="IPR045886">
    <property type="entry name" value="ThiF/MoeB/HesA"/>
</dbReference>
<dbReference type="AlphaFoldDB" id="A0A6A6U785"/>
<dbReference type="UniPathway" id="UPA00886"/>
<feature type="binding site" evidence="11">
    <location>
        <position position="77"/>
    </location>
    <ligand>
        <name>ATP</name>
        <dbReference type="ChEBI" id="CHEBI:30616"/>
    </ligand>
</feature>
<dbReference type="InterPro" id="IPR030661">
    <property type="entry name" value="Uba2"/>
</dbReference>
<feature type="binding site" evidence="12">
    <location>
        <position position="426"/>
    </location>
    <ligand>
        <name>Zn(2+)</name>
        <dbReference type="ChEBI" id="CHEBI:29105"/>
    </ligand>
</feature>
<comment type="subunit">
    <text evidence="9">Heterodimer.</text>
</comment>
<feature type="active site" description="Glycyl thioester intermediate" evidence="10 13">
    <location>
        <position position="178"/>
    </location>
</feature>
<dbReference type="Pfam" id="PF10585">
    <property type="entry name" value="UBA_E1_SCCH"/>
    <property type="match status" value="1"/>
</dbReference>
<keyword evidence="5 9" id="KW-0833">Ubl conjugation pathway</keyword>
<keyword evidence="18" id="KW-1185">Reference proteome</keyword>